<feature type="domain" description="SGNH hydrolase-type esterase" evidence="2">
    <location>
        <begin position="67"/>
        <end position="219"/>
    </location>
</feature>
<evidence type="ECO:0000259" key="2">
    <source>
        <dbReference type="Pfam" id="PF13472"/>
    </source>
</evidence>
<evidence type="ECO:0000256" key="1">
    <source>
        <dbReference type="SAM" id="SignalP"/>
    </source>
</evidence>
<dbReference type="SUPFAM" id="SSF52266">
    <property type="entry name" value="SGNH hydrolase"/>
    <property type="match status" value="1"/>
</dbReference>
<feature type="signal peptide" evidence="1">
    <location>
        <begin position="1"/>
        <end position="23"/>
    </location>
</feature>
<organism evidence="3 4">
    <name type="scientific">Sporothrix stenoceras</name>
    <dbReference type="NCBI Taxonomy" id="5173"/>
    <lineage>
        <taxon>Eukaryota</taxon>
        <taxon>Fungi</taxon>
        <taxon>Dikarya</taxon>
        <taxon>Ascomycota</taxon>
        <taxon>Pezizomycotina</taxon>
        <taxon>Sordariomycetes</taxon>
        <taxon>Sordariomycetidae</taxon>
        <taxon>Ophiostomatales</taxon>
        <taxon>Ophiostomataceae</taxon>
        <taxon>Sporothrix</taxon>
    </lineage>
</organism>
<dbReference type="EMBL" id="JAWCUI010000029">
    <property type="protein sequence ID" value="KAL1895039.1"/>
    <property type="molecule type" value="Genomic_DNA"/>
</dbReference>
<reference evidence="3 4" key="1">
    <citation type="journal article" date="2024" name="IMA Fungus">
        <title>IMA Genome - F19 : A genome assembly and annotation guide to empower mycologists, including annotated draft genome sequences of Ceratocystis pirilliformis, Diaporthe australafricana, Fusarium ophioides, Paecilomyces lecythidis, and Sporothrix stenoceras.</title>
        <authorList>
            <person name="Aylward J."/>
            <person name="Wilson A.M."/>
            <person name="Visagie C.M."/>
            <person name="Spraker J."/>
            <person name="Barnes I."/>
            <person name="Buitendag C."/>
            <person name="Ceriani C."/>
            <person name="Del Mar Angel L."/>
            <person name="du Plessis D."/>
            <person name="Fuchs T."/>
            <person name="Gasser K."/>
            <person name="Kramer D."/>
            <person name="Li W."/>
            <person name="Munsamy K."/>
            <person name="Piso A."/>
            <person name="Price J.L."/>
            <person name="Sonnekus B."/>
            <person name="Thomas C."/>
            <person name="van der Nest A."/>
            <person name="van Dijk A."/>
            <person name="van Heerden A."/>
            <person name="van Vuuren N."/>
            <person name="Yilmaz N."/>
            <person name="Duong T.A."/>
            <person name="van der Merwe N.A."/>
            <person name="Wingfield M.J."/>
            <person name="Wingfield B.D."/>
        </authorList>
    </citation>
    <scope>NUCLEOTIDE SEQUENCE [LARGE SCALE GENOMIC DNA]</scope>
    <source>
        <strain evidence="3 4">CMW 5346</strain>
    </source>
</reference>
<keyword evidence="4" id="KW-1185">Reference proteome</keyword>
<evidence type="ECO:0000313" key="3">
    <source>
        <dbReference type="EMBL" id="KAL1895039.1"/>
    </source>
</evidence>
<dbReference type="InterPro" id="IPR036514">
    <property type="entry name" value="SGNH_hydro_sf"/>
</dbReference>
<dbReference type="Proteomes" id="UP001583186">
    <property type="component" value="Unassembled WGS sequence"/>
</dbReference>
<dbReference type="InterPro" id="IPR013830">
    <property type="entry name" value="SGNH_hydro"/>
</dbReference>
<keyword evidence="1" id="KW-0732">Signal</keyword>
<dbReference type="InterPro" id="IPR037460">
    <property type="entry name" value="SEST-like"/>
</dbReference>
<dbReference type="CDD" id="cd01823">
    <property type="entry name" value="SEST_like"/>
    <property type="match status" value="1"/>
</dbReference>
<accession>A0ABR3Z691</accession>
<comment type="caution">
    <text evidence="3">The sequence shown here is derived from an EMBL/GenBank/DDBJ whole genome shotgun (WGS) entry which is preliminary data.</text>
</comment>
<dbReference type="Gene3D" id="3.40.50.1110">
    <property type="entry name" value="SGNH hydrolase"/>
    <property type="match status" value="1"/>
</dbReference>
<dbReference type="PANTHER" id="PTHR37981">
    <property type="entry name" value="LIPASE 2"/>
    <property type="match status" value="1"/>
</dbReference>
<name>A0ABR3Z691_9PEZI</name>
<dbReference type="Pfam" id="PF13472">
    <property type="entry name" value="Lipase_GDSL_2"/>
    <property type="match status" value="1"/>
</dbReference>
<dbReference type="Pfam" id="PF18647">
    <property type="entry name" value="Fungal_lectin_2"/>
    <property type="match status" value="1"/>
</dbReference>
<protein>
    <recommendedName>
        <fullName evidence="2">SGNH hydrolase-type esterase domain-containing protein</fullName>
    </recommendedName>
</protein>
<evidence type="ECO:0000313" key="4">
    <source>
        <dbReference type="Proteomes" id="UP001583186"/>
    </source>
</evidence>
<feature type="chain" id="PRO_5046265494" description="SGNH hydrolase-type esterase domain-containing protein" evidence="1">
    <location>
        <begin position="24"/>
        <end position="718"/>
    </location>
</feature>
<gene>
    <name evidence="3" type="ORF">Sste5346_005459</name>
</gene>
<sequence length="718" mass="78310">MASLRILCSTALVLLSLSLPVAGYPRLGRGIHHATASSSSTSANEAAVLSRPDIDPSDFSWIKRWAAIGDSFTAGIGSGNQMGTLLTPDWYCSRYSYSYVKILNYAFGPSVQDFQFTACSGDRSTQIFDQAMNLKGPLDLVMLTAGGNDLCLATIITNCILLAWRGEDACQSVLDKAQENIDTILKDNVRAILNALNGGAVRVGGFVVYSGYAPYFDTTNEDCGDLSKQNWAINEWWWWSYWFSSPLQLTVARRTTFNTLVANINKAIADVVAEFAANPAITYKIGFSNWADWGAAVDGQMCSPSGNGLYPEPNQPNLQFFKRDTYVAPPTFLELKKRGNDTTNSGTESTFARGTVDNDPELRAAVEQAIGGPLTEAALQHFLDRLAERWSTVNLHESLLYKSPNPRAVALHYLDPRGTPSPPNCPGDDSFDPTLGLGLPDKLAANFHPNEKGHENMAAFAMTSLVDLRAKSLGQDAPLCTLGDADTFMCWQGAGRKAFASSDRMNANYPDFCNTVDATHPTNSLNWVQRKTYHAGTPDEHEMVVQLGKGAAAFNKSQCLDSLSRIINGCDGNDPDHNPLDFKFGGSYMRDEGRYTYEVNPKHDRTLVKAATGDCQGNYKFLFGSYTLRGTAWAGYDFGADTLLPAAKSCVGGGITNWQFSYCLDGNTKDCGGYEWKATFRTPIWVRTRCFNNDKVQQKAGGSTNGVNWGSVGCSGSD</sequence>
<proteinExistence type="predicted"/>
<dbReference type="PANTHER" id="PTHR37981:SF1">
    <property type="entry name" value="SGNH HYDROLASE-TYPE ESTERASE DOMAIN-CONTAINING PROTEIN"/>
    <property type="match status" value="1"/>
</dbReference>